<feature type="region of interest" description="Disordered" evidence="1">
    <location>
        <begin position="28"/>
        <end position="79"/>
    </location>
</feature>
<dbReference type="AlphaFoldDB" id="A0A5B7F5U7"/>
<protein>
    <recommendedName>
        <fullName evidence="2">Ig-like domain-containing protein</fullName>
    </recommendedName>
</protein>
<dbReference type="Gene3D" id="2.60.40.10">
    <property type="entry name" value="Immunoglobulins"/>
    <property type="match status" value="1"/>
</dbReference>
<accession>A0A5B7F5U7</accession>
<dbReference type="InterPro" id="IPR037448">
    <property type="entry name" value="Zig-8"/>
</dbReference>
<reference evidence="3 4" key="1">
    <citation type="submission" date="2019-05" db="EMBL/GenBank/DDBJ databases">
        <title>Another draft genome of Portunus trituberculatus and its Hox gene families provides insights of decapod evolution.</title>
        <authorList>
            <person name="Jeong J.-H."/>
            <person name="Song I."/>
            <person name="Kim S."/>
            <person name="Choi T."/>
            <person name="Kim D."/>
            <person name="Ryu S."/>
            <person name="Kim W."/>
        </authorList>
    </citation>
    <scope>NUCLEOTIDE SEQUENCE [LARGE SCALE GENOMIC DNA]</scope>
    <source>
        <tissue evidence="3">Muscle</tissue>
    </source>
</reference>
<dbReference type="PANTHER" id="PTHR23279">
    <property type="entry name" value="DEFECTIVE PROBOSCIS EXTENSION RESPONSE DPR -RELATED"/>
    <property type="match status" value="1"/>
</dbReference>
<dbReference type="SUPFAM" id="SSF48726">
    <property type="entry name" value="Immunoglobulin"/>
    <property type="match status" value="1"/>
</dbReference>
<feature type="compositionally biased region" description="Gly residues" evidence="1">
    <location>
        <begin position="65"/>
        <end position="75"/>
    </location>
</feature>
<feature type="compositionally biased region" description="Gly residues" evidence="1">
    <location>
        <begin position="32"/>
        <end position="44"/>
    </location>
</feature>
<dbReference type="InterPro" id="IPR007110">
    <property type="entry name" value="Ig-like_dom"/>
</dbReference>
<proteinExistence type="predicted"/>
<dbReference type="InterPro" id="IPR013783">
    <property type="entry name" value="Ig-like_fold"/>
</dbReference>
<dbReference type="PROSITE" id="PS50835">
    <property type="entry name" value="IG_LIKE"/>
    <property type="match status" value="1"/>
</dbReference>
<dbReference type="GO" id="GO:0032589">
    <property type="term" value="C:neuron projection membrane"/>
    <property type="evidence" value="ECO:0007669"/>
    <property type="project" value="TreeGrafter"/>
</dbReference>
<dbReference type="InterPro" id="IPR036179">
    <property type="entry name" value="Ig-like_dom_sf"/>
</dbReference>
<dbReference type="Proteomes" id="UP000324222">
    <property type="component" value="Unassembled WGS sequence"/>
</dbReference>
<evidence type="ECO:0000313" key="3">
    <source>
        <dbReference type="EMBL" id="MPC42431.1"/>
    </source>
</evidence>
<dbReference type="PANTHER" id="PTHR23279:SF46">
    <property type="entry name" value="DEFECTIVE PROBOSCIS EXTENSION RESPONSE 10, ISOFORM A-RELATED"/>
    <property type="match status" value="1"/>
</dbReference>
<gene>
    <name evidence="3" type="ORF">E2C01_036054</name>
</gene>
<feature type="domain" description="Ig-like" evidence="2">
    <location>
        <begin position="169"/>
        <end position="272"/>
    </location>
</feature>
<evidence type="ECO:0000259" key="2">
    <source>
        <dbReference type="PROSITE" id="PS50835"/>
    </source>
</evidence>
<dbReference type="GO" id="GO:0050808">
    <property type="term" value="P:synapse organization"/>
    <property type="evidence" value="ECO:0007669"/>
    <property type="project" value="TreeGrafter"/>
</dbReference>
<evidence type="ECO:0000256" key="1">
    <source>
        <dbReference type="SAM" id="MobiDB-lite"/>
    </source>
</evidence>
<dbReference type="EMBL" id="VSRR010005436">
    <property type="protein sequence ID" value="MPC42431.1"/>
    <property type="molecule type" value="Genomic_DNA"/>
</dbReference>
<dbReference type="OrthoDB" id="10031887at2759"/>
<comment type="caution">
    <text evidence="3">The sequence shown here is derived from an EMBL/GenBank/DDBJ whole genome shotgun (WGS) entry which is preliminary data.</text>
</comment>
<keyword evidence="4" id="KW-1185">Reference proteome</keyword>
<sequence length="310" mass="32840">MYCRSLHNITQYNALLLFPPAEDVAEPQWIPTGGGGGGGGGGGAKVEAEMGGPTAAGRRETASASGGGGGGGAPTGGNIMMTHEEAMKEVLAEVRQGQVMLQGLPGYVPGHNVVPGNGQMPGSIPGRLQGPLPGQIPGGLQGVLPEQLQDHIQGQATGEPNLDLSHILPELNLENNTVTEINANVGDVAHLPCRFPQLSTLHQAFLLLQVSWIRRTDFHILTTGVYTYTTDMRFSVLHPEGTDDWTLQIKYAEERDNGTYECQSASTCLTVSGAGAVRGCAGRLNGFWTQALNRDWVEREMASDVNSKIC</sequence>
<name>A0A5B7F5U7_PORTR</name>
<organism evidence="3 4">
    <name type="scientific">Portunus trituberculatus</name>
    <name type="common">Swimming crab</name>
    <name type="synonym">Neptunus trituberculatus</name>
    <dbReference type="NCBI Taxonomy" id="210409"/>
    <lineage>
        <taxon>Eukaryota</taxon>
        <taxon>Metazoa</taxon>
        <taxon>Ecdysozoa</taxon>
        <taxon>Arthropoda</taxon>
        <taxon>Crustacea</taxon>
        <taxon>Multicrustacea</taxon>
        <taxon>Malacostraca</taxon>
        <taxon>Eumalacostraca</taxon>
        <taxon>Eucarida</taxon>
        <taxon>Decapoda</taxon>
        <taxon>Pleocyemata</taxon>
        <taxon>Brachyura</taxon>
        <taxon>Eubrachyura</taxon>
        <taxon>Portunoidea</taxon>
        <taxon>Portunidae</taxon>
        <taxon>Portuninae</taxon>
        <taxon>Portunus</taxon>
    </lineage>
</organism>
<evidence type="ECO:0000313" key="4">
    <source>
        <dbReference type="Proteomes" id="UP000324222"/>
    </source>
</evidence>